<feature type="transmembrane region" description="Helical" evidence="10">
    <location>
        <begin position="31"/>
        <end position="50"/>
    </location>
</feature>
<dbReference type="PANTHER" id="PTHR28259">
    <property type="entry name" value="FLUORIDE EXPORT PROTEIN 1-RELATED"/>
    <property type="match status" value="1"/>
</dbReference>
<dbReference type="RefSeq" id="WP_338447833.1">
    <property type="nucleotide sequence ID" value="NZ_CP137640.1"/>
</dbReference>
<gene>
    <name evidence="10 11" type="primary">crcB</name>
    <name evidence="10" type="synonym">fluC</name>
    <name evidence="11" type="ORF">R4Z09_16450</name>
</gene>
<keyword evidence="10" id="KW-0813">Transport</keyword>
<keyword evidence="3 10" id="KW-0812">Transmembrane</keyword>
<sequence length="128" mass="14079">MNVLFVMVGGFLGSIARFSLGEWIQYGNGFPFGTLSINLIGCFILGWFLTYASRTEKVKLEISLLIGTGFIGSFTTFSTFSVETLQLFQNGFVGQAFLYILGSIVLGILLAYLGYRMALSRKDEAGEK</sequence>
<evidence type="ECO:0000256" key="3">
    <source>
        <dbReference type="ARBA" id="ARBA00022692"/>
    </source>
</evidence>
<organism evidence="11 12">
    <name type="scientific">Niallia oryzisoli</name>
    <dbReference type="NCBI Taxonomy" id="1737571"/>
    <lineage>
        <taxon>Bacteria</taxon>
        <taxon>Bacillati</taxon>
        <taxon>Bacillota</taxon>
        <taxon>Bacilli</taxon>
        <taxon>Bacillales</taxon>
        <taxon>Bacillaceae</taxon>
        <taxon>Niallia</taxon>
    </lineage>
</organism>
<evidence type="ECO:0000256" key="1">
    <source>
        <dbReference type="ARBA" id="ARBA00004651"/>
    </source>
</evidence>
<keyword evidence="2 10" id="KW-1003">Cell membrane</keyword>
<keyword evidence="5 10" id="KW-0472">Membrane</keyword>
<protein>
    <recommendedName>
        <fullName evidence="10">Fluoride-specific ion channel FluC</fullName>
    </recommendedName>
</protein>
<evidence type="ECO:0000256" key="5">
    <source>
        <dbReference type="ARBA" id="ARBA00023136"/>
    </source>
</evidence>
<keyword evidence="10" id="KW-0479">Metal-binding</keyword>
<accession>A0ABZ2C629</accession>
<feature type="binding site" evidence="10">
    <location>
        <position position="75"/>
    </location>
    <ligand>
        <name>Na(+)</name>
        <dbReference type="ChEBI" id="CHEBI:29101"/>
        <note>structural</note>
    </ligand>
</feature>
<comment type="activity regulation">
    <text evidence="10">Na(+) is not transported, but it plays an essential structural role and its presence is essential for fluoride channel function.</text>
</comment>
<keyword evidence="4 10" id="KW-1133">Transmembrane helix</keyword>
<comment type="subcellular location">
    <subcellularLocation>
        <location evidence="1 10">Cell membrane</location>
        <topology evidence="1 10">Multi-pass membrane protein</topology>
    </subcellularLocation>
</comment>
<evidence type="ECO:0000256" key="9">
    <source>
        <dbReference type="ARBA" id="ARBA00049940"/>
    </source>
</evidence>
<keyword evidence="6 10" id="KW-0407">Ion channel</keyword>
<evidence type="ECO:0000256" key="2">
    <source>
        <dbReference type="ARBA" id="ARBA00022475"/>
    </source>
</evidence>
<feature type="binding site" evidence="10">
    <location>
        <position position="72"/>
    </location>
    <ligand>
        <name>Na(+)</name>
        <dbReference type="ChEBI" id="CHEBI:29101"/>
        <note>structural</note>
    </ligand>
</feature>
<comment type="catalytic activity">
    <reaction evidence="8">
        <text>fluoride(in) = fluoride(out)</text>
        <dbReference type="Rhea" id="RHEA:76159"/>
        <dbReference type="ChEBI" id="CHEBI:17051"/>
    </reaction>
    <physiologicalReaction direction="left-to-right" evidence="8">
        <dbReference type="Rhea" id="RHEA:76160"/>
    </physiologicalReaction>
</comment>
<dbReference type="Pfam" id="PF02537">
    <property type="entry name" value="CRCB"/>
    <property type="match status" value="1"/>
</dbReference>
<dbReference type="Proteomes" id="UP001357223">
    <property type="component" value="Chromosome"/>
</dbReference>
<evidence type="ECO:0000256" key="7">
    <source>
        <dbReference type="ARBA" id="ARBA00035120"/>
    </source>
</evidence>
<comment type="function">
    <text evidence="9 10">Fluoride-specific ion channel. Important for reducing fluoride concentration in the cell, thus reducing its toxicity.</text>
</comment>
<keyword evidence="10" id="KW-0406">Ion transport</keyword>
<evidence type="ECO:0000313" key="12">
    <source>
        <dbReference type="Proteomes" id="UP001357223"/>
    </source>
</evidence>
<name>A0ABZ2C629_9BACI</name>
<dbReference type="HAMAP" id="MF_00454">
    <property type="entry name" value="FluC"/>
    <property type="match status" value="1"/>
</dbReference>
<feature type="transmembrane region" description="Helical" evidence="10">
    <location>
        <begin position="92"/>
        <end position="113"/>
    </location>
</feature>
<dbReference type="NCBIfam" id="TIGR00494">
    <property type="entry name" value="crcB"/>
    <property type="match status" value="1"/>
</dbReference>
<reference evidence="11 12" key="1">
    <citation type="submission" date="2023-10" db="EMBL/GenBank/DDBJ databases">
        <title>Niallia locisalis sp.nov. isolated from a salt pond sample.</title>
        <authorList>
            <person name="Li X.-J."/>
            <person name="Dong L."/>
        </authorList>
    </citation>
    <scope>NUCLEOTIDE SEQUENCE [LARGE SCALE GENOMIC DNA]</scope>
    <source>
        <strain evidence="11 12">DSM 29761</strain>
    </source>
</reference>
<evidence type="ECO:0000313" key="11">
    <source>
        <dbReference type="EMBL" id="WVX78899.1"/>
    </source>
</evidence>
<evidence type="ECO:0000256" key="4">
    <source>
        <dbReference type="ARBA" id="ARBA00022989"/>
    </source>
</evidence>
<dbReference type="PANTHER" id="PTHR28259:SF1">
    <property type="entry name" value="FLUORIDE EXPORT PROTEIN 1-RELATED"/>
    <property type="match status" value="1"/>
</dbReference>
<evidence type="ECO:0000256" key="6">
    <source>
        <dbReference type="ARBA" id="ARBA00023303"/>
    </source>
</evidence>
<proteinExistence type="inferred from homology"/>
<dbReference type="InterPro" id="IPR003691">
    <property type="entry name" value="FluC"/>
</dbReference>
<evidence type="ECO:0000256" key="8">
    <source>
        <dbReference type="ARBA" id="ARBA00035585"/>
    </source>
</evidence>
<comment type="similarity">
    <text evidence="7 10">Belongs to the fluoride channel Fluc/FEX (TC 1.A.43) family.</text>
</comment>
<feature type="transmembrane region" description="Helical" evidence="10">
    <location>
        <begin position="62"/>
        <end position="80"/>
    </location>
</feature>
<evidence type="ECO:0000256" key="10">
    <source>
        <dbReference type="HAMAP-Rule" id="MF_00454"/>
    </source>
</evidence>
<keyword evidence="10" id="KW-0915">Sodium</keyword>
<dbReference type="EMBL" id="CP137640">
    <property type="protein sequence ID" value="WVX78899.1"/>
    <property type="molecule type" value="Genomic_DNA"/>
</dbReference>
<keyword evidence="12" id="KW-1185">Reference proteome</keyword>